<reference evidence="1 2" key="1">
    <citation type="submission" date="2019-11" db="EMBL/GenBank/DDBJ databases">
        <title>Streptococcus uberis isolated from clinical mastitis cases on a southeastern Queensland dairy.</title>
        <authorList>
            <person name="Workentine M.L."/>
            <person name="Price R."/>
            <person name="Olchowy T."/>
        </authorList>
    </citation>
    <scope>NUCLEOTIDE SEQUENCE [LARGE SCALE GENOMIC DNA]</scope>
    <source>
        <strain evidence="1 2">OLC4459-A17</strain>
    </source>
</reference>
<dbReference type="AlphaFoldDB" id="A0A2X4HIZ3"/>
<dbReference type="Proteomes" id="UP000483839">
    <property type="component" value="Unassembled WGS sequence"/>
</dbReference>
<keyword evidence="1" id="KW-0808">Transferase</keyword>
<protein>
    <submittedName>
        <fullName evidence="1">GNAT family N-acetyltransferase</fullName>
    </submittedName>
</protein>
<organism evidence="1 2">
    <name type="scientific">Streptococcus uberis</name>
    <dbReference type="NCBI Taxonomy" id="1349"/>
    <lineage>
        <taxon>Bacteria</taxon>
        <taxon>Bacillati</taxon>
        <taxon>Bacillota</taxon>
        <taxon>Bacilli</taxon>
        <taxon>Lactobacillales</taxon>
        <taxon>Streptococcaceae</taxon>
        <taxon>Streptococcus</taxon>
    </lineage>
</organism>
<proteinExistence type="predicted"/>
<evidence type="ECO:0000313" key="1">
    <source>
        <dbReference type="EMBL" id="MTD00988.1"/>
    </source>
</evidence>
<sequence length="156" mass="18318">MKLKHYQPQFKQDIEDFQVTREQLLFVRSPQDNIPLSEKVPSRKPILGFNNDGDCVVFFVLQEHSEFEKDFDLPNSIYVRSFVTDKRHLHRGYAKSALLALPQFLKKEFPHIDYITLLVDHPNTIAKEMYHKCGFTEGKLIDGERYPAYTMIKAVK</sequence>
<dbReference type="EMBL" id="WLXI01000008">
    <property type="protein sequence ID" value="MTD00988.1"/>
    <property type="molecule type" value="Genomic_DNA"/>
</dbReference>
<dbReference type="InterPro" id="IPR016181">
    <property type="entry name" value="Acyl_CoA_acyltransferase"/>
</dbReference>
<dbReference type="SUPFAM" id="SSF55729">
    <property type="entry name" value="Acyl-CoA N-acyltransferases (Nat)"/>
    <property type="match status" value="1"/>
</dbReference>
<dbReference type="RefSeq" id="WP_012657730.1">
    <property type="nucleotide sequence ID" value="NZ_BAABQA010000001.1"/>
</dbReference>
<dbReference type="Pfam" id="PF00583">
    <property type="entry name" value="Acetyltransf_1"/>
    <property type="match status" value="1"/>
</dbReference>
<dbReference type="GeneID" id="93825474"/>
<gene>
    <name evidence="1" type="ORF">GKS16_01640</name>
</gene>
<dbReference type="PROSITE" id="PS51186">
    <property type="entry name" value="GNAT"/>
    <property type="match status" value="1"/>
</dbReference>
<comment type="caution">
    <text evidence="1">The sequence shown here is derived from an EMBL/GenBank/DDBJ whole genome shotgun (WGS) entry which is preliminary data.</text>
</comment>
<accession>A0A2X4HIZ3</accession>
<dbReference type="Gene3D" id="3.40.630.30">
    <property type="match status" value="1"/>
</dbReference>
<name>A0A2X4HIZ3_STRUB</name>
<dbReference type="InterPro" id="IPR000182">
    <property type="entry name" value="GNAT_dom"/>
</dbReference>
<dbReference type="OMA" id="RAFSIHY"/>
<dbReference type="GO" id="GO:0016747">
    <property type="term" value="F:acyltransferase activity, transferring groups other than amino-acyl groups"/>
    <property type="evidence" value="ECO:0007669"/>
    <property type="project" value="InterPro"/>
</dbReference>
<evidence type="ECO:0000313" key="2">
    <source>
        <dbReference type="Proteomes" id="UP000483839"/>
    </source>
</evidence>